<dbReference type="HOGENOM" id="CLU_2539661_0_0_0"/>
<dbReference type="KEGG" id="plm:Plim_0827"/>
<proteinExistence type="predicted"/>
<reference evidence="1 2" key="1">
    <citation type="journal article" date="2010" name="Stand. Genomic Sci.">
        <title>Complete genome sequence of Planctomyces limnophilus type strain (Mu 290).</title>
        <authorList>
            <person name="Labutti K."/>
            <person name="Sikorski J."/>
            <person name="Schneider S."/>
            <person name="Nolan M."/>
            <person name="Lucas S."/>
            <person name="Glavina Del Rio T."/>
            <person name="Tice H."/>
            <person name="Cheng J.F."/>
            <person name="Goodwin L."/>
            <person name="Pitluck S."/>
            <person name="Liolios K."/>
            <person name="Ivanova N."/>
            <person name="Mavromatis K."/>
            <person name="Mikhailova N."/>
            <person name="Pati A."/>
            <person name="Chen A."/>
            <person name="Palaniappan K."/>
            <person name="Land M."/>
            <person name="Hauser L."/>
            <person name="Chang Y.J."/>
            <person name="Jeffries C.D."/>
            <person name="Tindall B.J."/>
            <person name="Rohde M."/>
            <person name="Goker M."/>
            <person name="Woyke T."/>
            <person name="Bristow J."/>
            <person name="Eisen J.A."/>
            <person name="Markowitz V."/>
            <person name="Hugenholtz P."/>
            <person name="Kyrpides N.C."/>
            <person name="Klenk H.P."/>
            <person name="Lapidus A."/>
        </authorList>
    </citation>
    <scope>NUCLEOTIDE SEQUENCE [LARGE SCALE GENOMIC DNA]</scope>
    <source>
        <strain evidence="2">ATCC 43296 / DSM 3776 / IFAM 1008 / 290</strain>
    </source>
</reference>
<dbReference type="Proteomes" id="UP000002220">
    <property type="component" value="Chromosome"/>
</dbReference>
<protein>
    <submittedName>
        <fullName evidence="1">Uncharacterized protein</fullName>
    </submittedName>
</protein>
<evidence type="ECO:0000313" key="2">
    <source>
        <dbReference type="Proteomes" id="UP000002220"/>
    </source>
</evidence>
<organism evidence="1 2">
    <name type="scientific">Planctopirus limnophila (strain ATCC 43296 / DSM 3776 / IFAM 1008 / Mu 290)</name>
    <name type="common">Planctomyces limnophilus</name>
    <dbReference type="NCBI Taxonomy" id="521674"/>
    <lineage>
        <taxon>Bacteria</taxon>
        <taxon>Pseudomonadati</taxon>
        <taxon>Planctomycetota</taxon>
        <taxon>Planctomycetia</taxon>
        <taxon>Planctomycetales</taxon>
        <taxon>Planctomycetaceae</taxon>
        <taxon>Planctopirus</taxon>
    </lineage>
</organism>
<sequence length="83" mass="9638">MDGLPDSVEYELFFKFTGGNFCRQCLLYHDTQVACDTQPVLPRDTKHFFLKTAAALRSRHFSNLIFDSIEGEREKLNSHTLRI</sequence>
<accession>D5SSC4</accession>
<evidence type="ECO:0000313" key="1">
    <source>
        <dbReference type="EMBL" id="ADG66672.1"/>
    </source>
</evidence>
<name>D5SSC4_PLAL2</name>
<dbReference type="EMBL" id="CP001744">
    <property type="protein sequence ID" value="ADG66672.1"/>
    <property type="molecule type" value="Genomic_DNA"/>
</dbReference>
<gene>
    <name evidence="1" type="ordered locus">Plim_0827</name>
</gene>
<dbReference type="AlphaFoldDB" id="D5SSC4"/>
<keyword evidence="2" id="KW-1185">Reference proteome</keyword>